<dbReference type="AlphaFoldDB" id="A0A7D5Q8M0"/>
<proteinExistence type="predicted"/>
<evidence type="ECO:0000313" key="1">
    <source>
        <dbReference type="EMBL" id="QLG61116.1"/>
    </source>
</evidence>
<organism evidence="1 2">
    <name type="scientific">Halorarum salinum</name>
    <dbReference type="NCBI Taxonomy" id="2743089"/>
    <lineage>
        <taxon>Archaea</taxon>
        <taxon>Methanobacteriati</taxon>
        <taxon>Methanobacteriota</taxon>
        <taxon>Stenosarchaea group</taxon>
        <taxon>Halobacteria</taxon>
        <taxon>Halobacteriales</taxon>
        <taxon>Haloferacaceae</taxon>
        <taxon>Halorarum</taxon>
    </lineage>
</organism>
<dbReference type="EMBL" id="CP058579">
    <property type="protein sequence ID" value="QLG61116.1"/>
    <property type="molecule type" value="Genomic_DNA"/>
</dbReference>
<keyword evidence="2" id="KW-1185">Reference proteome</keyword>
<sequence>MTAHRFAITYELDEDGQRQHVFQPAPERGGWNRIELRREHAEDPWYQVGMEPVRDVQFEATPVCLPDGFAGP</sequence>
<name>A0A7D5Q8M0_9EURY</name>
<dbReference type="RefSeq" id="WP_179267700.1">
    <property type="nucleotide sequence ID" value="NZ_CP058579.1"/>
</dbReference>
<gene>
    <name evidence="1" type="ORF">HUG12_04945</name>
</gene>
<evidence type="ECO:0000313" key="2">
    <source>
        <dbReference type="Proteomes" id="UP000509626"/>
    </source>
</evidence>
<reference evidence="1 2" key="1">
    <citation type="submission" date="2020-06" db="EMBL/GenBank/DDBJ databases">
        <title>NJ-3-1, isolated from saline soil.</title>
        <authorList>
            <person name="Cui H.L."/>
            <person name="Shi X."/>
        </authorList>
    </citation>
    <scope>NUCLEOTIDE SEQUENCE [LARGE SCALE GENOMIC DNA]</scope>
    <source>
        <strain evidence="1 2">NJ-3-1</strain>
    </source>
</reference>
<dbReference type="GeneID" id="56036782"/>
<accession>A0A7D5Q8M0</accession>
<protein>
    <submittedName>
        <fullName evidence="1">Uncharacterized protein</fullName>
    </submittedName>
</protein>
<dbReference type="KEGG" id="halu:HUG12_04945"/>
<dbReference type="Proteomes" id="UP000509626">
    <property type="component" value="Chromosome"/>
</dbReference>